<accession>A0A8H5EZ30</accession>
<dbReference type="InterPro" id="IPR054416">
    <property type="entry name" value="GST_UstS-like_C"/>
</dbReference>
<dbReference type="Gene3D" id="1.20.1050.10">
    <property type="match status" value="1"/>
</dbReference>
<evidence type="ECO:0000313" key="3">
    <source>
        <dbReference type="Proteomes" id="UP000567179"/>
    </source>
</evidence>
<dbReference type="Proteomes" id="UP000567179">
    <property type="component" value="Unassembled WGS sequence"/>
</dbReference>
<comment type="caution">
    <text evidence="2">The sequence shown here is derived from an EMBL/GenBank/DDBJ whole genome shotgun (WGS) entry which is preliminary data.</text>
</comment>
<dbReference type="Pfam" id="PF13409">
    <property type="entry name" value="GST_N_2"/>
    <property type="match status" value="1"/>
</dbReference>
<dbReference type="InterPro" id="IPR036249">
    <property type="entry name" value="Thioredoxin-like_sf"/>
</dbReference>
<dbReference type="InterPro" id="IPR036282">
    <property type="entry name" value="Glutathione-S-Trfase_C_sf"/>
</dbReference>
<dbReference type="Pfam" id="PF22041">
    <property type="entry name" value="GST_C_7"/>
    <property type="match status" value="1"/>
</dbReference>
<keyword evidence="3" id="KW-1185">Reference proteome</keyword>
<dbReference type="EMBL" id="JAACJJ010000032">
    <property type="protein sequence ID" value="KAF5317654.1"/>
    <property type="molecule type" value="Genomic_DNA"/>
</dbReference>
<organism evidence="2 3">
    <name type="scientific">Psilocybe cf. subviscida</name>
    <dbReference type="NCBI Taxonomy" id="2480587"/>
    <lineage>
        <taxon>Eukaryota</taxon>
        <taxon>Fungi</taxon>
        <taxon>Dikarya</taxon>
        <taxon>Basidiomycota</taxon>
        <taxon>Agaricomycotina</taxon>
        <taxon>Agaricomycetes</taxon>
        <taxon>Agaricomycetidae</taxon>
        <taxon>Agaricales</taxon>
        <taxon>Agaricineae</taxon>
        <taxon>Strophariaceae</taxon>
        <taxon>Psilocybe</taxon>
    </lineage>
</organism>
<dbReference type="PROSITE" id="PS50404">
    <property type="entry name" value="GST_NTER"/>
    <property type="match status" value="1"/>
</dbReference>
<dbReference type="SUPFAM" id="SSF52833">
    <property type="entry name" value="Thioredoxin-like"/>
    <property type="match status" value="1"/>
</dbReference>
<gene>
    <name evidence="2" type="ORF">D9619_012550</name>
</gene>
<feature type="domain" description="GST N-terminal" evidence="1">
    <location>
        <begin position="7"/>
        <end position="98"/>
    </location>
</feature>
<evidence type="ECO:0000313" key="2">
    <source>
        <dbReference type="EMBL" id="KAF5317654.1"/>
    </source>
</evidence>
<sequence length="246" mass="27896">MVIILYDLATRTGETISPNQWKTKLCLYLKRISFEIKSVGLHEVQQVLAREGLPPARKRADGSPYYSIPAIHDLSTGVKLCDSWEIALYLDKTYPDTHRLFPEGTISLQRAFSDSFRPHFNAGYLFFFPCLPDLHIPEARDHITQVIEQSAGKPIDKILPQGEEAVVEWDNFKAGLSKLEGWYSYSNGLFLMGDAPVWADLPVIALLLAYRTAWGKDSEKWKDVSSWNDGRWGALVAYFDALNIVN</sequence>
<protein>
    <recommendedName>
        <fullName evidence="1">GST N-terminal domain-containing protein</fullName>
    </recommendedName>
</protein>
<name>A0A8H5EZ30_9AGAR</name>
<dbReference type="SUPFAM" id="SSF47616">
    <property type="entry name" value="GST C-terminal domain-like"/>
    <property type="match status" value="1"/>
</dbReference>
<dbReference type="InterPro" id="IPR004045">
    <property type="entry name" value="Glutathione_S-Trfase_N"/>
</dbReference>
<dbReference type="Gene3D" id="3.40.30.10">
    <property type="entry name" value="Glutaredoxin"/>
    <property type="match status" value="1"/>
</dbReference>
<dbReference type="AlphaFoldDB" id="A0A8H5EZ30"/>
<dbReference type="OrthoDB" id="4951845at2759"/>
<evidence type="ECO:0000259" key="1">
    <source>
        <dbReference type="PROSITE" id="PS50404"/>
    </source>
</evidence>
<reference evidence="2 3" key="1">
    <citation type="journal article" date="2020" name="ISME J.">
        <title>Uncovering the hidden diversity of litter-decomposition mechanisms in mushroom-forming fungi.</title>
        <authorList>
            <person name="Floudas D."/>
            <person name="Bentzer J."/>
            <person name="Ahren D."/>
            <person name="Johansson T."/>
            <person name="Persson P."/>
            <person name="Tunlid A."/>
        </authorList>
    </citation>
    <scope>NUCLEOTIDE SEQUENCE [LARGE SCALE GENOMIC DNA]</scope>
    <source>
        <strain evidence="2 3">CBS 101986</strain>
    </source>
</reference>
<proteinExistence type="predicted"/>